<feature type="transmembrane region" description="Helical" evidence="1">
    <location>
        <begin position="132"/>
        <end position="151"/>
    </location>
</feature>
<feature type="transmembrane region" description="Helical" evidence="1">
    <location>
        <begin position="12"/>
        <end position="32"/>
    </location>
</feature>
<protein>
    <recommendedName>
        <fullName evidence="4">DUF2723 domain-containing protein</fullName>
    </recommendedName>
</protein>
<gene>
    <name evidence="2" type="ordered locus">Haur_1942</name>
</gene>
<dbReference type="BioCyc" id="HAUR316274:GHYA-1971-MONOMER"/>
<accession>A9AUQ8</accession>
<dbReference type="Proteomes" id="UP000000787">
    <property type="component" value="Chromosome"/>
</dbReference>
<feature type="transmembrane region" description="Helical" evidence="1">
    <location>
        <begin position="260"/>
        <end position="280"/>
    </location>
</feature>
<sequence length="580" mass="64853">MQFVIQQSKLNVKTSSLFVFGLALLLYTITLLPGLGGGDTAEFQRVGPTLEVAHSTGYPLYSILTWLWSKLIPLGSIAWRVNLFSAFVAALSLSSFNQLAQTSGLAQRWALAGTAMLGLSSSFWQQATQAEIYAFAVLLQVSTLGLIVAWWQQRIPFWLLGLAAGLMLGHHRSSVFILPWMLIACCWQQRPSVRQWLLAVGAGCLSFLPYLYIVWRAPAWQNGWALLTDYLLGSAGGAWFDPQRALDQGWQRLFEVQIQLFGPQLTWLGLGLAGIGWWQCWQKQRPLAIMLGGSYCSILGFCLVYFVDDLAVFGLGAYVAQALLIGFGLAALPWPRWGLGLACGISLWLAWQTWPQIHQSNTAQPEQLARQRLAEPLAANSLVIGDGWSIESLRYLQTVEQLRPDLEFSFQAEQQRIRDQLAQGRQIYALQAIPELGLQHRKVGDWWQIENIPQQFKQQVAIVWQNGIQLTGFDLPAQAQDQLLIGLRWQTSQQLPSLIRFIHVLDQTGQLVAQTDSPTNPSSEFWPLAQAQTDLLAVNLPQYLPAGNYSVIVGWYDLGGQRIALTPQQNTYLLGMVMLD</sequence>
<dbReference type="Pfam" id="PF11028">
    <property type="entry name" value="TMEM260-like"/>
    <property type="match status" value="1"/>
</dbReference>
<proteinExistence type="predicted"/>
<evidence type="ECO:0000313" key="2">
    <source>
        <dbReference type="EMBL" id="ABX04585.1"/>
    </source>
</evidence>
<dbReference type="EMBL" id="CP000875">
    <property type="protein sequence ID" value="ABX04585.1"/>
    <property type="molecule type" value="Genomic_DNA"/>
</dbReference>
<keyword evidence="1" id="KW-0812">Transmembrane</keyword>
<feature type="transmembrane region" description="Helical" evidence="1">
    <location>
        <begin position="313"/>
        <end position="332"/>
    </location>
</feature>
<dbReference type="InParanoid" id="A9AUQ8"/>
<feature type="transmembrane region" description="Helical" evidence="1">
    <location>
        <begin position="196"/>
        <end position="215"/>
    </location>
</feature>
<feature type="transmembrane region" description="Helical" evidence="1">
    <location>
        <begin position="287"/>
        <end position="307"/>
    </location>
</feature>
<evidence type="ECO:0000313" key="3">
    <source>
        <dbReference type="Proteomes" id="UP000000787"/>
    </source>
</evidence>
<keyword evidence="3" id="KW-1185">Reference proteome</keyword>
<dbReference type="PANTHER" id="PTHR16214">
    <property type="entry name" value="TRANSMEMBRANE PROTEIN 260"/>
    <property type="match status" value="1"/>
</dbReference>
<reference evidence="2 3" key="1">
    <citation type="journal article" date="2011" name="Stand. Genomic Sci.">
        <title>Complete genome sequence of the filamentous gliding predatory bacterium Herpetosiphon aurantiacus type strain (114-95(T)).</title>
        <authorList>
            <person name="Kiss H."/>
            <person name="Nett M."/>
            <person name="Domin N."/>
            <person name="Martin K."/>
            <person name="Maresca J.A."/>
            <person name="Copeland A."/>
            <person name="Lapidus A."/>
            <person name="Lucas S."/>
            <person name="Berry K.W."/>
            <person name="Glavina Del Rio T."/>
            <person name="Dalin E."/>
            <person name="Tice H."/>
            <person name="Pitluck S."/>
            <person name="Richardson P."/>
            <person name="Bruce D."/>
            <person name="Goodwin L."/>
            <person name="Han C."/>
            <person name="Detter J.C."/>
            <person name="Schmutz J."/>
            <person name="Brettin T."/>
            <person name="Land M."/>
            <person name="Hauser L."/>
            <person name="Kyrpides N.C."/>
            <person name="Ivanova N."/>
            <person name="Goker M."/>
            <person name="Woyke T."/>
            <person name="Klenk H.P."/>
            <person name="Bryant D.A."/>
        </authorList>
    </citation>
    <scope>NUCLEOTIDE SEQUENCE [LARGE SCALE GENOMIC DNA]</scope>
    <source>
        <strain evidence="3">ATCC 23779 / DSM 785 / 114-95</strain>
    </source>
</reference>
<feature type="transmembrane region" description="Helical" evidence="1">
    <location>
        <begin position="337"/>
        <end position="354"/>
    </location>
</feature>
<dbReference type="STRING" id="316274.Haur_1942"/>
<dbReference type="AlphaFoldDB" id="A9AUQ8"/>
<dbReference type="InterPro" id="IPR021280">
    <property type="entry name" value="TMEM260-like"/>
</dbReference>
<evidence type="ECO:0000256" key="1">
    <source>
        <dbReference type="SAM" id="Phobius"/>
    </source>
</evidence>
<dbReference type="eggNOG" id="COG0457">
    <property type="taxonomic scope" value="Bacteria"/>
</dbReference>
<name>A9AUQ8_HERA2</name>
<evidence type="ECO:0008006" key="4">
    <source>
        <dbReference type="Google" id="ProtNLM"/>
    </source>
</evidence>
<dbReference type="KEGG" id="hau:Haur_1942"/>
<dbReference type="PANTHER" id="PTHR16214:SF3">
    <property type="entry name" value="TRANSMEMBRANE PROTEIN 260"/>
    <property type="match status" value="1"/>
</dbReference>
<dbReference type="HOGENOM" id="CLU_451785_0_0_0"/>
<keyword evidence="1" id="KW-0472">Membrane</keyword>
<dbReference type="InterPro" id="IPR052724">
    <property type="entry name" value="GT117_domain-containing"/>
</dbReference>
<keyword evidence="1" id="KW-1133">Transmembrane helix</keyword>
<organism evidence="2 3">
    <name type="scientific">Herpetosiphon aurantiacus (strain ATCC 23779 / DSM 785 / 114-95)</name>
    <dbReference type="NCBI Taxonomy" id="316274"/>
    <lineage>
        <taxon>Bacteria</taxon>
        <taxon>Bacillati</taxon>
        <taxon>Chloroflexota</taxon>
        <taxon>Chloroflexia</taxon>
        <taxon>Herpetosiphonales</taxon>
        <taxon>Herpetosiphonaceae</taxon>
        <taxon>Herpetosiphon</taxon>
    </lineage>
</organism>
<feature type="transmembrane region" description="Helical" evidence="1">
    <location>
        <begin position="157"/>
        <end position="184"/>
    </location>
</feature>